<feature type="region of interest" description="Disordered" evidence="1">
    <location>
        <begin position="335"/>
        <end position="354"/>
    </location>
</feature>
<dbReference type="AlphaFoldDB" id="A0A484UHH3"/>
<dbReference type="Pfam" id="PF10671">
    <property type="entry name" value="TcpQ"/>
    <property type="match status" value="1"/>
</dbReference>
<evidence type="ECO:0000313" key="4">
    <source>
        <dbReference type="EMBL" id="VFR86029.1"/>
    </source>
</evidence>
<evidence type="ECO:0000259" key="2">
    <source>
        <dbReference type="Pfam" id="PF10671"/>
    </source>
</evidence>
<dbReference type="EMBL" id="CAADIM010000018">
    <property type="protein sequence ID" value="VFR81036.1"/>
    <property type="molecule type" value="Genomic_DNA"/>
</dbReference>
<organism evidence="4">
    <name type="scientific">plant metagenome</name>
    <dbReference type="NCBI Taxonomy" id="1297885"/>
    <lineage>
        <taxon>unclassified sequences</taxon>
        <taxon>metagenomes</taxon>
        <taxon>organismal metagenomes</taxon>
    </lineage>
</organism>
<feature type="domain" description="Toxin co-regulated pilus biosynthesis protein Q C-terminal" evidence="2">
    <location>
        <begin position="436"/>
        <end position="515"/>
    </location>
</feature>
<name>A0A484UHH3_9ZZZZ</name>
<reference evidence="4" key="1">
    <citation type="submission" date="2019-03" db="EMBL/GenBank/DDBJ databases">
        <authorList>
            <person name="Danneels B."/>
        </authorList>
    </citation>
    <scope>NUCLEOTIDE SEQUENCE</scope>
</reference>
<protein>
    <submittedName>
        <fullName evidence="4">DotC protein</fullName>
    </submittedName>
</protein>
<gene>
    <name evidence="3" type="ORF">ISE1_2691</name>
    <name evidence="4" type="ORF">ISE2_4441</name>
</gene>
<sequence length="516" mass="55740">MKIQRTVAVAILSLVLSTAVHAARTSPADFAEPAQHPALPTESAPATLDALLHPRATATGDTSPLRIQMISDAGRTVGFRGGVASRAAAIRASLEKRGPELDGLFNFAPLIMPSGALPPVIVEAQDVASFGAQQYRTASKVYRIERAERFVSVPPTWRDYLYTGLPTNPNVSLPITEAQPKTSDETDAWQRAVRAGWQDGLAHASAILRANFSRMTRDYNGMIAYSTLLQKGMISQTRVAETQRVVTGNANELMIGDTTRRLTAPAQLQPDANRWTPTVSYAPGYRISAPTEPADSVAPLQAASAGTSQPVVSSIASDNPAQVVYAENAGATRSTVVSAPSSRSSQPSSDPSLPLQHSRLMEVARPSPPGEKPPAAAQVKEEKVAKITVPAEPIVPTVEVPSATARETLSHETAPVVKPSPSREEHAAPADRQLAWDGHQGETLREVVTRWAQASSPSWHVDWQTDLDYRIVVDFTLRADSFLDAAARVFTPYHKAKRRFTLSQQPEQRVLIVEEE</sequence>
<dbReference type="Gene3D" id="3.55.50.70">
    <property type="match status" value="1"/>
</dbReference>
<dbReference type="InterPro" id="IPR018927">
    <property type="entry name" value="Pilus_synth_Q_C"/>
</dbReference>
<accession>A0A484UHH3</accession>
<evidence type="ECO:0000313" key="3">
    <source>
        <dbReference type="EMBL" id="VFR81036.1"/>
    </source>
</evidence>
<feature type="region of interest" description="Disordered" evidence="1">
    <location>
        <begin position="403"/>
        <end position="428"/>
    </location>
</feature>
<evidence type="ECO:0000256" key="1">
    <source>
        <dbReference type="SAM" id="MobiDB-lite"/>
    </source>
</evidence>
<dbReference type="EMBL" id="CAADIN010000014">
    <property type="protein sequence ID" value="VFR86029.1"/>
    <property type="molecule type" value="Genomic_DNA"/>
</dbReference>
<dbReference type="Pfam" id="PF16932">
    <property type="entry name" value="T4SS_TraI"/>
    <property type="match status" value="1"/>
</dbReference>
<dbReference type="InterPro" id="IPR031618">
    <property type="entry name" value="T4SS_TraI"/>
</dbReference>
<proteinExistence type="predicted"/>